<protein>
    <recommendedName>
        <fullName evidence="11">C2H2-type domain-containing protein</fullName>
    </recommendedName>
</protein>
<keyword evidence="6" id="KW-0862">Zinc</keyword>
<dbReference type="SMART" id="SM00355">
    <property type="entry name" value="ZnF_C2H2"/>
    <property type="match status" value="2"/>
</dbReference>
<dbReference type="GO" id="GO:0031519">
    <property type="term" value="C:PcG protein complex"/>
    <property type="evidence" value="ECO:0007669"/>
    <property type="project" value="TreeGrafter"/>
</dbReference>
<sequence>KRKYTCETCGKGFRRPSGLSVHMRSHTGEKPYECTHTGCGKRFKTKSNMRRHCLAHDSYNSNIAATVEA</sequence>
<evidence type="ECO:0000256" key="7">
    <source>
        <dbReference type="ARBA" id="ARBA00023015"/>
    </source>
</evidence>
<keyword evidence="8" id="KW-0804">Transcription</keyword>
<dbReference type="InterPro" id="IPR013087">
    <property type="entry name" value="Znf_C2H2_type"/>
</dbReference>
<dbReference type="Pfam" id="PF00096">
    <property type="entry name" value="zf-C2H2"/>
    <property type="match status" value="2"/>
</dbReference>
<dbReference type="GO" id="GO:0000785">
    <property type="term" value="C:chromatin"/>
    <property type="evidence" value="ECO:0007669"/>
    <property type="project" value="TreeGrafter"/>
</dbReference>
<gene>
    <name evidence="12" type="ORF">PHACADRAFT_86317</name>
</gene>
<dbReference type="GeneID" id="18920539"/>
<evidence type="ECO:0000256" key="2">
    <source>
        <dbReference type="ARBA" id="ARBA00006991"/>
    </source>
</evidence>
<dbReference type="Gene3D" id="3.30.160.60">
    <property type="entry name" value="Classic Zinc Finger"/>
    <property type="match status" value="2"/>
</dbReference>
<evidence type="ECO:0000259" key="11">
    <source>
        <dbReference type="PROSITE" id="PS50157"/>
    </source>
</evidence>
<dbReference type="PANTHER" id="PTHR14003:SF19">
    <property type="entry name" value="YY2 TRANSCRIPTION FACTOR"/>
    <property type="match status" value="1"/>
</dbReference>
<dbReference type="GO" id="GO:0008270">
    <property type="term" value="F:zinc ion binding"/>
    <property type="evidence" value="ECO:0007669"/>
    <property type="project" value="UniProtKB-KW"/>
</dbReference>
<name>K5WIF0_PHACS</name>
<evidence type="ECO:0000256" key="6">
    <source>
        <dbReference type="ARBA" id="ARBA00022833"/>
    </source>
</evidence>
<dbReference type="FunFam" id="3.30.160.60:FF:001102">
    <property type="entry name" value="Transcription factor IIIA"/>
    <property type="match status" value="1"/>
</dbReference>
<dbReference type="SUPFAM" id="SSF57667">
    <property type="entry name" value="beta-beta-alpha zinc fingers"/>
    <property type="match status" value="1"/>
</dbReference>
<accession>K5WIF0</accession>
<dbReference type="GO" id="GO:0000978">
    <property type="term" value="F:RNA polymerase II cis-regulatory region sequence-specific DNA binding"/>
    <property type="evidence" value="ECO:0007669"/>
    <property type="project" value="TreeGrafter"/>
</dbReference>
<evidence type="ECO:0000256" key="10">
    <source>
        <dbReference type="PROSITE-ProRule" id="PRU00042"/>
    </source>
</evidence>
<keyword evidence="7" id="KW-0805">Transcription regulation</keyword>
<dbReference type="PANTHER" id="PTHR14003">
    <property type="entry name" value="TRANSCRIPTIONAL REPRESSOR PROTEIN YY"/>
    <property type="match status" value="1"/>
</dbReference>
<dbReference type="PROSITE" id="PS00028">
    <property type="entry name" value="ZINC_FINGER_C2H2_1"/>
    <property type="match status" value="2"/>
</dbReference>
<comment type="subcellular location">
    <subcellularLocation>
        <location evidence="1">Nucleus</location>
    </subcellularLocation>
</comment>
<evidence type="ECO:0000256" key="8">
    <source>
        <dbReference type="ARBA" id="ARBA00023163"/>
    </source>
</evidence>
<dbReference type="HOGENOM" id="CLU_002678_42_25_1"/>
<dbReference type="GO" id="GO:0005667">
    <property type="term" value="C:transcription regulator complex"/>
    <property type="evidence" value="ECO:0007669"/>
    <property type="project" value="TreeGrafter"/>
</dbReference>
<proteinExistence type="inferred from homology"/>
<evidence type="ECO:0000256" key="9">
    <source>
        <dbReference type="ARBA" id="ARBA00023242"/>
    </source>
</evidence>
<dbReference type="KEGG" id="pco:PHACADRAFT_86317"/>
<evidence type="ECO:0000313" key="12">
    <source>
        <dbReference type="EMBL" id="EKM58864.1"/>
    </source>
</evidence>
<dbReference type="STRING" id="650164.K5WIF0"/>
<evidence type="ECO:0000313" key="13">
    <source>
        <dbReference type="Proteomes" id="UP000008370"/>
    </source>
</evidence>
<reference evidence="12 13" key="1">
    <citation type="journal article" date="2012" name="BMC Genomics">
        <title>Comparative genomics of the white-rot fungi, Phanerochaete carnosa and P. chrysosporium, to elucidate the genetic basis of the distinct wood types they colonize.</title>
        <authorList>
            <person name="Suzuki H."/>
            <person name="MacDonald J."/>
            <person name="Syed K."/>
            <person name="Salamov A."/>
            <person name="Hori C."/>
            <person name="Aerts A."/>
            <person name="Henrissat B."/>
            <person name="Wiebenga A."/>
            <person name="vanKuyk P.A."/>
            <person name="Barry K."/>
            <person name="Lindquist E."/>
            <person name="LaButti K."/>
            <person name="Lapidus A."/>
            <person name="Lucas S."/>
            <person name="Coutinho P."/>
            <person name="Gong Y."/>
            <person name="Samejima M."/>
            <person name="Mahadevan R."/>
            <person name="Abou-Zaid M."/>
            <person name="de Vries R.P."/>
            <person name="Igarashi K."/>
            <person name="Yadav J.S."/>
            <person name="Grigoriev I.V."/>
            <person name="Master E.R."/>
        </authorList>
    </citation>
    <scope>NUCLEOTIDE SEQUENCE [LARGE SCALE GENOMIC DNA]</scope>
    <source>
        <strain evidence="12 13">HHB-10118-sp</strain>
    </source>
</reference>
<evidence type="ECO:0000256" key="4">
    <source>
        <dbReference type="ARBA" id="ARBA00022737"/>
    </source>
</evidence>
<organism evidence="12 13">
    <name type="scientific">Phanerochaete carnosa (strain HHB-10118-sp)</name>
    <name type="common">White-rot fungus</name>
    <name type="synonym">Peniophora carnosa</name>
    <dbReference type="NCBI Taxonomy" id="650164"/>
    <lineage>
        <taxon>Eukaryota</taxon>
        <taxon>Fungi</taxon>
        <taxon>Dikarya</taxon>
        <taxon>Basidiomycota</taxon>
        <taxon>Agaricomycotina</taxon>
        <taxon>Agaricomycetes</taxon>
        <taxon>Polyporales</taxon>
        <taxon>Phanerochaetaceae</taxon>
        <taxon>Phanerochaete</taxon>
    </lineage>
</organism>
<comment type="similarity">
    <text evidence="2">Belongs to the krueppel C2H2-type zinc-finger protein family.</text>
</comment>
<feature type="domain" description="C2H2-type" evidence="11">
    <location>
        <begin position="4"/>
        <end position="31"/>
    </location>
</feature>
<dbReference type="AlphaFoldDB" id="K5WIF0"/>
<evidence type="ECO:0000256" key="1">
    <source>
        <dbReference type="ARBA" id="ARBA00004123"/>
    </source>
</evidence>
<dbReference type="InParanoid" id="K5WIF0"/>
<feature type="domain" description="C2H2-type" evidence="11">
    <location>
        <begin position="32"/>
        <end position="61"/>
    </location>
</feature>
<dbReference type="Proteomes" id="UP000008370">
    <property type="component" value="Unassembled WGS sequence"/>
</dbReference>
<keyword evidence="13" id="KW-1185">Reference proteome</keyword>
<keyword evidence="4" id="KW-0677">Repeat</keyword>
<dbReference type="RefSeq" id="XP_007391454.1">
    <property type="nucleotide sequence ID" value="XM_007391392.1"/>
</dbReference>
<evidence type="ECO:0000256" key="3">
    <source>
        <dbReference type="ARBA" id="ARBA00022723"/>
    </source>
</evidence>
<dbReference type="GO" id="GO:0000981">
    <property type="term" value="F:DNA-binding transcription factor activity, RNA polymerase II-specific"/>
    <property type="evidence" value="ECO:0007669"/>
    <property type="project" value="TreeGrafter"/>
</dbReference>
<keyword evidence="3" id="KW-0479">Metal-binding</keyword>
<keyword evidence="9" id="KW-0539">Nucleus</keyword>
<feature type="non-terminal residue" evidence="12">
    <location>
        <position position="1"/>
    </location>
</feature>
<dbReference type="EMBL" id="JH930469">
    <property type="protein sequence ID" value="EKM58864.1"/>
    <property type="molecule type" value="Genomic_DNA"/>
</dbReference>
<dbReference type="FunFam" id="3.30.160.60:FF:000761">
    <property type="entry name" value="Zinc finger protein 449"/>
    <property type="match status" value="1"/>
</dbReference>
<dbReference type="OrthoDB" id="654211at2759"/>
<dbReference type="InterPro" id="IPR036236">
    <property type="entry name" value="Znf_C2H2_sf"/>
</dbReference>
<evidence type="ECO:0000256" key="5">
    <source>
        <dbReference type="ARBA" id="ARBA00022771"/>
    </source>
</evidence>
<dbReference type="PROSITE" id="PS50157">
    <property type="entry name" value="ZINC_FINGER_C2H2_2"/>
    <property type="match status" value="2"/>
</dbReference>
<keyword evidence="5 10" id="KW-0863">Zinc-finger</keyword>